<sequence length="249" mass="26804">MAVLLAAQDGLAEAEASRQTRQHVPAQVQMYFFIQEYLHRWAGGQHTAAEQVLKDMCFVSDKMQKECPSGHALAAVLSDTGTWSCNVCEQGYQEGTTFLSCSTCEYDECQAMGWRMLTPCAATWAKSPFGAPSPPPRTGDILAGEEPAAGCGAVFCSAQCATQAYDAIVELSRAWDNPHLLLELLRCSEVLLGFPAAAVSRGMLELVCICASLEHPSSQMPAIEATVLVPSVARLNNSCIFGAAYPTWT</sequence>
<name>A0A813IFW5_POLGL</name>
<proteinExistence type="predicted"/>
<accession>A0A813IFW5</accession>
<comment type="caution">
    <text evidence="1">The sequence shown here is derived from an EMBL/GenBank/DDBJ whole genome shotgun (WGS) entry which is preliminary data.</text>
</comment>
<dbReference type="Proteomes" id="UP000626109">
    <property type="component" value="Unassembled WGS sequence"/>
</dbReference>
<evidence type="ECO:0000313" key="1">
    <source>
        <dbReference type="EMBL" id="CAE8648933.1"/>
    </source>
</evidence>
<reference evidence="1" key="1">
    <citation type="submission" date="2021-02" db="EMBL/GenBank/DDBJ databases">
        <authorList>
            <person name="Dougan E. K."/>
            <person name="Rhodes N."/>
            <person name="Thang M."/>
            <person name="Chan C."/>
        </authorList>
    </citation>
    <scope>NUCLEOTIDE SEQUENCE</scope>
</reference>
<dbReference type="EMBL" id="CAJNNW010007119">
    <property type="protein sequence ID" value="CAE8648933.1"/>
    <property type="molecule type" value="Genomic_DNA"/>
</dbReference>
<organism evidence="1 2">
    <name type="scientific">Polarella glacialis</name>
    <name type="common">Dinoflagellate</name>
    <dbReference type="NCBI Taxonomy" id="89957"/>
    <lineage>
        <taxon>Eukaryota</taxon>
        <taxon>Sar</taxon>
        <taxon>Alveolata</taxon>
        <taxon>Dinophyceae</taxon>
        <taxon>Suessiales</taxon>
        <taxon>Suessiaceae</taxon>
        <taxon>Polarella</taxon>
    </lineage>
</organism>
<protein>
    <submittedName>
        <fullName evidence="1">Uncharacterized protein</fullName>
    </submittedName>
</protein>
<evidence type="ECO:0000313" key="2">
    <source>
        <dbReference type="Proteomes" id="UP000626109"/>
    </source>
</evidence>
<gene>
    <name evidence="1" type="ORF">PGLA2088_LOCUS7004</name>
</gene>
<dbReference type="AlphaFoldDB" id="A0A813IFW5"/>